<dbReference type="Proteomes" id="UP000468766">
    <property type="component" value="Unassembled WGS sequence"/>
</dbReference>
<dbReference type="InterPro" id="IPR012902">
    <property type="entry name" value="N_methyl_site"/>
</dbReference>
<dbReference type="Gene3D" id="2.60.40.10">
    <property type="entry name" value="Immunoglobulins"/>
    <property type="match status" value="1"/>
</dbReference>
<dbReference type="Pfam" id="PF13290">
    <property type="entry name" value="CHB_HEX_C_1"/>
    <property type="match status" value="1"/>
</dbReference>
<evidence type="ECO:0000259" key="2">
    <source>
        <dbReference type="Pfam" id="PF13290"/>
    </source>
</evidence>
<name>A0A6I0EQK8_9FIRM</name>
<dbReference type="PROSITE" id="PS00409">
    <property type="entry name" value="PROKAR_NTER_METHYL"/>
    <property type="match status" value="1"/>
</dbReference>
<dbReference type="InterPro" id="IPR059177">
    <property type="entry name" value="GH29D-like_dom"/>
</dbReference>
<evidence type="ECO:0000313" key="4">
    <source>
        <dbReference type="Proteomes" id="UP000468766"/>
    </source>
</evidence>
<keyword evidence="1" id="KW-0472">Membrane</keyword>
<dbReference type="EMBL" id="WBXO01000010">
    <property type="protein sequence ID" value="KAB2951656.1"/>
    <property type="molecule type" value="Genomic_DNA"/>
</dbReference>
<accession>A0A6I0EQK8</accession>
<dbReference type="InterPro" id="IPR013783">
    <property type="entry name" value="Ig-like_fold"/>
</dbReference>
<sequence>MKSSNRKNNGRINLEGRLTLEGGFTLVELLITIALLGLIMAMGASFFAFGINAFQKGEAQSIAQRDVRFVADRITQELRNATMVEFGSNSDEVPAPAEGDLFFSMKKIEGTNYYRINFIKKDSPPFSITPEGVISDYEFRVENRVLKFKLAGEEKGQSFAIESEVLLVNSLSNSPTNACTIDDCSYIYFRKDLMDLNKVRSPYALPVEGSYRFSPTIIGLTSDDVIELRSNTSGASLCYTLDGSDPDEACQASNVYTYSDTSKISLAGYSGDLTLKARAVKEGMDASELFELTYRILERVATPIANPAAVGLESFFLSNNVAIELGFNSALFSGSTATGQSTTDSSTSDEPTICYTLEDNVPIGWDSETNSCVLEEGLYLYSGPIADYRNNRGNFTLRAQAFQAGMLPSFVLEKRYHYDVEGVLPVIIIFDEGNEPLAILRGQSFNPLAGVNVINGSLGDLTITGAVDRNSVGVYTLTYSIGSVSEVRTVHVRPVLSSVEFRVDGHGQGEGQGQWISFSLFPGFSSYNLTGYSATKGSARDNEDANIEIRVTAPEGNVKLIRGSTVRSISKDLWQDSGIKGGELTVQVESNDGFLKTSYSFYLNR</sequence>
<keyword evidence="1" id="KW-0812">Transmembrane</keyword>
<dbReference type="InterPro" id="IPR045584">
    <property type="entry name" value="Pilin-like"/>
</dbReference>
<dbReference type="RefSeq" id="WP_151621069.1">
    <property type="nucleotide sequence ID" value="NZ_WBXO01000010.1"/>
</dbReference>
<comment type="caution">
    <text evidence="3">The sequence shown here is derived from an EMBL/GenBank/DDBJ whole genome shotgun (WGS) entry which is preliminary data.</text>
</comment>
<feature type="transmembrane region" description="Helical" evidence="1">
    <location>
        <begin position="26"/>
        <end position="51"/>
    </location>
</feature>
<dbReference type="SUPFAM" id="SSF54523">
    <property type="entry name" value="Pili subunits"/>
    <property type="match status" value="1"/>
</dbReference>
<keyword evidence="4" id="KW-1185">Reference proteome</keyword>
<gene>
    <name evidence="3" type="ORF">F9B85_11525</name>
</gene>
<dbReference type="NCBIfam" id="TIGR02532">
    <property type="entry name" value="IV_pilin_GFxxxE"/>
    <property type="match status" value="1"/>
</dbReference>
<reference evidence="3 4" key="1">
    <citation type="submission" date="2019-10" db="EMBL/GenBank/DDBJ databases">
        <title>Whole-genome sequence of the extremophile Heliorestis acidaminivorans DSM 24790.</title>
        <authorList>
            <person name="Kyndt J.A."/>
            <person name="Meyer T.E."/>
        </authorList>
    </citation>
    <scope>NUCLEOTIDE SEQUENCE [LARGE SCALE GENOMIC DNA]</scope>
    <source>
        <strain evidence="3 4">DSM 24790</strain>
    </source>
</reference>
<keyword evidence="1" id="KW-1133">Transmembrane helix</keyword>
<feature type="domain" description="GH29D-like beta-sandwich" evidence="2">
    <location>
        <begin position="223"/>
        <end position="290"/>
    </location>
</feature>
<dbReference type="Pfam" id="PF07963">
    <property type="entry name" value="N_methyl"/>
    <property type="match status" value="1"/>
</dbReference>
<protein>
    <submittedName>
        <fullName evidence="3">Prepilin-type N-terminal cleavage/methylation domain-containing protein</fullName>
    </submittedName>
</protein>
<evidence type="ECO:0000256" key="1">
    <source>
        <dbReference type="SAM" id="Phobius"/>
    </source>
</evidence>
<dbReference type="OrthoDB" id="9800780at2"/>
<organism evidence="3 4">
    <name type="scientific">Heliorestis acidaminivorans</name>
    <dbReference type="NCBI Taxonomy" id="553427"/>
    <lineage>
        <taxon>Bacteria</taxon>
        <taxon>Bacillati</taxon>
        <taxon>Bacillota</taxon>
        <taxon>Clostridia</taxon>
        <taxon>Eubacteriales</taxon>
        <taxon>Heliobacteriaceae</taxon>
        <taxon>Heliorestis</taxon>
    </lineage>
</organism>
<proteinExistence type="predicted"/>
<evidence type="ECO:0000313" key="3">
    <source>
        <dbReference type="EMBL" id="KAB2951656.1"/>
    </source>
</evidence>
<dbReference type="AlphaFoldDB" id="A0A6I0EQK8"/>